<dbReference type="InterPro" id="IPR036170">
    <property type="entry name" value="YezG-like_sf"/>
</dbReference>
<evidence type="ECO:0000313" key="1">
    <source>
        <dbReference type="EMBL" id="KGR84450.1"/>
    </source>
</evidence>
<dbReference type="InterPro" id="IPR006728">
    <property type="entry name" value="YezG-like"/>
</dbReference>
<dbReference type="STRING" id="1220589.CD32_12750"/>
<dbReference type="RefSeq" id="WP_036155146.1">
    <property type="nucleotide sequence ID" value="NZ_AVCX01000005.1"/>
</dbReference>
<dbReference type="Pfam" id="PF04634">
    <property type="entry name" value="YezG-like"/>
    <property type="match status" value="1"/>
</dbReference>
<dbReference type="OrthoDB" id="1633905at2"/>
<name>A0A0A3ILU7_9BACI</name>
<reference evidence="1 2" key="1">
    <citation type="submission" date="2014-02" db="EMBL/GenBank/DDBJ databases">
        <title>Draft genome sequence of Lysinibacillus odysseyi NBRC 100172.</title>
        <authorList>
            <person name="Zhang F."/>
            <person name="Wang G."/>
            <person name="Zhang L."/>
        </authorList>
    </citation>
    <scope>NUCLEOTIDE SEQUENCE [LARGE SCALE GENOMIC DNA]</scope>
    <source>
        <strain evidence="1 2">NBRC 100172</strain>
    </source>
</reference>
<dbReference type="Gene3D" id="3.30.500.20">
    <property type="entry name" value="BH3703-like domains"/>
    <property type="match status" value="1"/>
</dbReference>
<comment type="caution">
    <text evidence="1">The sequence shown here is derived from an EMBL/GenBank/DDBJ whole genome shotgun (WGS) entry which is preliminary data.</text>
</comment>
<proteinExistence type="predicted"/>
<dbReference type="eggNOG" id="ENOG5032R0X">
    <property type="taxonomic scope" value="Bacteria"/>
</dbReference>
<dbReference type="SUPFAM" id="SSF160424">
    <property type="entry name" value="BH3703-like"/>
    <property type="match status" value="1"/>
</dbReference>
<accession>A0A0A3ILU7</accession>
<protein>
    <recommendedName>
        <fullName evidence="3">Cytoplasmic protein</fullName>
    </recommendedName>
</protein>
<keyword evidence="2" id="KW-1185">Reference proteome</keyword>
<dbReference type="AlphaFoldDB" id="A0A0A3ILU7"/>
<evidence type="ECO:0000313" key="2">
    <source>
        <dbReference type="Proteomes" id="UP000030437"/>
    </source>
</evidence>
<evidence type="ECO:0008006" key="3">
    <source>
        <dbReference type="Google" id="ProtNLM"/>
    </source>
</evidence>
<organism evidence="1 2">
    <name type="scientific">Lysinibacillus odysseyi 34hs-1 = NBRC 100172</name>
    <dbReference type="NCBI Taxonomy" id="1220589"/>
    <lineage>
        <taxon>Bacteria</taxon>
        <taxon>Bacillati</taxon>
        <taxon>Bacillota</taxon>
        <taxon>Bacilli</taxon>
        <taxon>Bacillales</taxon>
        <taxon>Bacillaceae</taxon>
        <taxon>Lysinibacillus</taxon>
    </lineage>
</organism>
<dbReference type="EMBL" id="JPVP01000056">
    <property type="protein sequence ID" value="KGR84450.1"/>
    <property type="molecule type" value="Genomic_DNA"/>
</dbReference>
<sequence>MVTKEMERIYQEVADILVKMIPEKWQTIFLYTEIDEKNHRLFFYYYPEFSTEPVYMLDVASMLKGSKREWEVLANALYDAFERLLLAFDEAEQELWTNLTFQLNSKGNMKIKFDYDDLSTVDFLEKKEKWEKEYLQASLQEL</sequence>
<dbReference type="Proteomes" id="UP000030437">
    <property type="component" value="Unassembled WGS sequence"/>
</dbReference>
<gene>
    <name evidence="1" type="ORF">CD32_12750</name>
</gene>